<dbReference type="InterPro" id="IPR042282">
    <property type="entry name" value="FKBP6/shu"/>
</dbReference>
<keyword evidence="4" id="KW-0697">Rotamase</keyword>
<dbReference type="GO" id="GO:0003755">
    <property type="term" value="F:peptidyl-prolyl cis-trans isomerase activity"/>
    <property type="evidence" value="ECO:0007669"/>
    <property type="project" value="UniProtKB-KW"/>
</dbReference>
<evidence type="ECO:0000256" key="3">
    <source>
        <dbReference type="ARBA" id="ARBA00022803"/>
    </source>
</evidence>
<name>A0A3Q0FUD0_ALLSI</name>
<organism evidence="6 7">
    <name type="scientific">Alligator sinensis</name>
    <name type="common">Chinese alligator</name>
    <dbReference type="NCBI Taxonomy" id="38654"/>
    <lineage>
        <taxon>Eukaryota</taxon>
        <taxon>Metazoa</taxon>
        <taxon>Chordata</taxon>
        <taxon>Craniata</taxon>
        <taxon>Vertebrata</taxon>
        <taxon>Euteleostomi</taxon>
        <taxon>Archelosauria</taxon>
        <taxon>Archosauria</taxon>
        <taxon>Crocodylia</taxon>
        <taxon>Alligatoridae</taxon>
        <taxon>Alligatorinae</taxon>
        <taxon>Alligator</taxon>
    </lineage>
</organism>
<reference evidence="7" key="1">
    <citation type="submission" date="2025-08" db="UniProtKB">
        <authorList>
            <consortium name="RefSeq"/>
        </authorList>
    </citation>
    <scope>IDENTIFICATION</scope>
</reference>
<dbReference type="STRING" id="38654.A0A3Q0FUD0"/>
<proteinExistence type="inferred from homology"/>
<dbReference type="SUPFAM" id="SSF48452">
    <property type="entry name" value="TPR-like"/>
    <property type="match status" value="1"/>
</dbReference>
<evidence type="ECO:0000259" key="5">
    <source>
        <dbReference type="PROSITE" id="PS50059"/>
    </source>
</evidence>
<dbReference type="GO" id="GO:0034587">
    <property type="term" value="P:piRNA processing"/>
    <property type="evidence" value="ECO:0007669"/>
    <property type="project" value="TreeGrafter"/>
</dbReference>
<evidence type="ECO:0000256" key="4">
    <source>
        <dbReference type="PROSITE-ProRule" id="PRU00277"/>
    </source>
</evidence>
<dbReference type="FunFam" id="3.10.50.40:FF:000030">
    <property type="entry name" value="Peptidylprolyl isomerase"/>
    <property type="match status" value="1"/>
</dbReference>
<dbReference type="InterPro" id="IPR011990">
    <property type="entry name" value="TPR-like_helical_dom_sf"/>
</dbReference>
<accession>A0A3Q0FUD0</accession>
<sequence length="363" mass="41317">MNTIISHMSLCLENFSTRTKSSKPKANHGQAEVISLFPIEEKARSGCFPCHPSSSRFQQLGQRMQDITGDGGVLKEVVHVGSGELVARDASVLVKYSGYLEYMDKPFETNCYRRSSRLMKLGKGITLWGMEIGLLTMKKGELARFLFMPHYAYGALGCLPLIPPNATVLFEIELLDFLDSAESDTFFALTAGQQDTIPLQKVLKVADTERQFGNYLFRQKHFMDAKDRYKRASLILCRRPPSKGERSQIDAAKLLVFLNLSFTYLKLEHPARALMYGEKALEIDERNAKALFRCGQACLSMSAYEKARDFLIKAQKEQPFNHDINCELKKLASSYREYMDKEKEMCCRMFAHLRLPSVEPKVK</sequence>
<evidence type="ECO:0000313" key="6">
    <source>
        <dbReference type="Proteomes" id="UP000189705"/>
    </source>
</evidence>
<evidence type="ECO:0000256" key="1">
    <source>
        <dbReference type="ARBA" id="ARBA00009648"/>
    </source>
</evidence>
<dbReference type="Proteomes" id="UP000189705">
    <property type="component" value="Unplaced"/>
</dbReference>
<dbReference type="InterPro" id="IPR019734">
    <property type="entry name" value="TPR_rpt"/>
</dbReference>
<dbReference type="Gene3D" id="1.25.40.10">
    <property type="entry name" value="Tetratricopeptide repeat domain"/>
    <property type="match status" value="1"/>
</dbReference>
<comment type="similarity">
    <text evidence="1">Belongs to the FKBP6 family.</text>
</comment>
<comment type="catalytic activity">
    <reaction evidence="4">
        <text>[protein]-peptidylproline (omega=180) = [protein]-peptidylproline (omega=0)</text>
        <dbReference type="Rhea" id="RHEA:16237"/>
        <dbReference type="Rhea" id="RHEA-COMP:10747"/>
        <dbReference type="Rhea" id="RHEA-COMP:10748"/>
        <dbReference type="ChEBI" id="CHEBI:83833"/>
        <dbReference type="ChEBI" id="CHEBI:83834"/>
        <dbReference type="EC" id="5.2.1.8"/>
    </reaction>
</comment>
<dbReference type="KEGG" id="asn:102383520"/>
<keyword evidence="4 7" id="KW-0413">Isomerase</keyword>
<dbReference type="EC" id="5.2.1.8" evidence="4"/>
<dbReference type="AlphaFoldDB" id="A0A3Q0FUD0"/>
<dbReference type="GO" id="GO:0005737">
    <property type="term" value="C:cytoplasm"/>
    <property type="evidence" value="ECO:0007669"/>
    <property type="project" value="TreeGrafter"/>
</dbReference>
<dbReference type="Gene3D" id="3.10.50.40">
    <property type="match status" value="1"/>
</dbReference>
<gene>
    <name evidence="7" type="primary">FKBP6</name>
</gene>
<evidence type="ECO:0000256" key="2">
    <source>
        <dbReference type="ARBA" id="ARBA00022737"/>
    </source>
</evidence>
<dbReference type="CTD" id="8468"/>
<dbReference type="GeneID" id="102383520"/>
<keyword evidence="2" id="KW-0677">Repeat</keyword>
<dbReference type="InterPro" id="IPR001179">
    <property type="entry name" value="PPIase_FKBP_dom"/>
</dbReference>
<dbReference type="InParanoid" id="A0A3Q0FUD0"/>
<feature type="non-terminal residue" evidence="7">
    <location>
        <position position="363"/>
    </location>
</feature>
<protein>
    <recommendedName>
        <fullName evidence="4">peptidylprolyl isomerase</fullName>
        <ecNumber evidence="4">5.2.1.8</ecNumber>
    </recommendedName>
</protein>
<dbReference type="PROSITE" id="PS50059">
    <property type="entry name" value="FKBP_PPIASE"/>
    <property type="match status" value="1"/>
</dbReference>
<feature type="domain" description="PPIase FKBP-type" evidence="5">
    <location>
        <begin position="89"/>
        <end position="178"/>
    </location>
</feature>
<evidence type="ECO:0000313" key="7">
    <source>
        <dbReference type="RefSeq" id="XP_025051231.1"/>
    </source>
</evidence>
<dbReference type="GO" id="GO:0007283">
    <property type="term" value="P:spermatogenesis"/>
    <property type="evidence" value="ECO:0007669"/>
    <property type="project" value="TreeGrafter"/>
</dbReference>
<dbReference type="SUPFAM" id="SSF54534">
    <property type="entry name" value="FKBP-like"/>
    <property type="match status" value="1"/>
</dbReference>
<dbReference type="InterPro" id="IPR046357">
    <property type="entry name" value="PPIase_dom_sf"/>
</dbReference>
<keyword evidence="3" id="KW-0802">TPR repeat</keyword>
<dbReference type="PANTHER" id="PTHR46674:SF1">
    <property type="entry name" value="INACTIVE PEPTIDYL-PROLYL CIS-TRANS ISOMERASE FKBP6"/>
    <property type="match status" value="1"/>
</dbReference>
<dbReference type="SMART" id="SM00028">
    <property type="entry name" value="TPR"/>
    <property type="match status" value="2"/>
</dbReference>
<dbReference type="Pfam" id="PF00254">
    <property type="entry name" value="FKBP_C"/>
    <property type="match status" value="1"/>
</dbReference>
<dbReference type="GO" id="GO:0051879">
    <property type="term" value="F:Hsp90 protein binding"/>
    <property type="evidence" value="ECO:0007669"/>
    <property type="project" value="TreeGrafter"/>
</dbReference>
<keyword evidence="6" id="KW-1185">Reference proteome</keyword>
<dbReference type="RefSeq" id="XP_025051231.1">
    <property type="nucleotide sequence ID" value="XM_025195446.1"/>
</dbReference>
<dbReference type="PANTHER" id="PTHR46674">
    <property type="entry name" value="INACTIVE PEPTIDYL-PROLYL CIS-TRANS ISOMERASE FKBP6"/>
    <property type="match status" value="1"/>
</dbReference>